<feature type="domain" description="START" evidence="2">
    <location>
        <begin position="1"/>
        <end position="201"/>
    </location>
</feature>
<dbReference type="InterPro" id="IPR028347">
    <property type="entry name" value="START_dom_prot"/>
</dbReference>
<dbReference type="PANTHER" id="PTHR19308:SF14">
    <property type="entry name" value="START DOMAIN-CONTAINING PROTEIN"/>
    <property type="match status" value="1"/>
</dbReference>
<dbReference type="Pfam" id="PF01852">
    <property type="entry name" value="START"/>
    <property type="match status" value="1"/>
</dbReference>
<dbReference type="Proteomes" id="UP000294498">
    <property type="component" value="Unassembled WGS sequence"/>
</dbReference>
<evidence type="ECO:0000313" key="3">
    <source>
        <dbReference type="EMBL" id="TDX01527.1"/>
    </source>
</evidence>
<accession>A0A4R8DVT3</accession>
<keyword evidence="1" id="KW-0732">Signal</keyword>
<organism evidence="3 4">
    <name type="scientific">Dinghuibacter silviterrae</name>
    <dbReference type="NCBI Taxonomy" id="1539049"/>
    <lineage>
        <taxon>Bacteria</taxon>
        <taxon>Pseudomonadati</taxon>
        <taxon>Bacteroidota</taxon>
        <taxon>Chitinophagia</taxon>
        <taxon>Chitinophagales</taxon>
        <taxon>Chitinophagaceae</taxon>
        <taxon>Dinghuibacter</taxon>
    </lineage>
</organism>
<evidence type="ECO:0000259" key="2">
    <source>
        <dbReference type="PROSITE" id="PS50848"/>
    </source>
</evidence>
<dbReference type="CDD" id="cd08876">
    <property type="entry name" value="START_1"/>
    <property type="match status" value="1"/>
</dbReference>
<dbReference type="PIRSF" id="PIRSF039033">
    <property type="entry name" value="START_dom"/>
    <property type="match status" value="1"/>
</dbReference>
<dbReference type="EMBL" id="SODV01000001">
    <property type="protein sequence ID" value="TDX01527.1"/>
    <property type="molecule type" value="Genomic_DNA"/>
</dbReference>
<dbReference type="PANTHER" id="PTHR19308">
    <property type="entry name" value="PHOSPHATIDYLCHOLINE TRANSFER PROTEIN"/>
    <property type="match status" value="1"/>
</dbReference>
<dbReference type="GO" id="GO:0008289">
    <property type="term" value="F:lipid binding"/>
    <property type="evidence" value="ECO:0007669"/>
    <property type="project" value="InterPro"/>
</dbReference>
<dbReference type="GO" id="GO:0005737">
    <property type="term" value="C:cytoplasm"/>
    <property type="evidence" value="ECO:0007669"/>
    <property type="project" value="UniProtKB-ARBA"/>
</dbReference>
<feature type="chain" id="PRO_5020949549" evidence="1">
    <location>
        <begin position="18"/>
        <end position="216"/>
    </location>
</feature>
<reference evidence="3 4" key="1">
    <citation type="submission" date="2019-03" db="EMBL/GenBank/DDBJ databases">
        <title>Genomic Encyclopedia of Type Strains, Phase IV (KMG-IV): sequencing the most valuable type-strain genomes for metagenomic binning, comparative biology and taxonomic classification.</title>
        <authorList>
            <person name="Goeker M."/>
        </authorList>
    </citation>
    <scope>NUCLEOTIDE SEQUENCE [LARGE SCALE GENOMIC DNA]</scope>
    <source>
        <strain evidence="3 4">DSM 100059</strain>
    </source>
</reference>
<dbReference type="SUPFAM" id="SSF55961">
    <property type="entry name" value="Bet v1-like"/>
    <property type="match status" value="1"/>
</dbReference>
<dbReference type="InterPro" id="IPR051213">
    <property type="entry name" value="START_lipid_transfer"/>
</dbReference>
<dbReference type="InterPro" id="IPR002913">
    <property type="entry name" value="START_lipid-bd_dom"/>
</dbReference>
<keyword evidence="4" id="KW-1185">Reference proteome</keyword>
<sequence length="216" mass="24076">MLKLSVLFVLLSGTAFAQKDWVLHDQHEGISIYTRTFPDSKFKAIRVKCRVNTTLSRLVAVILDVNTARQWVYGTKSAVLLRQVSPSELFYYSVIELPWPVNNRDFIAHLTVSQDPQTSVVTIDGPTLPTYMPPKQGIVRVPTGEGHWVLTPLGGGVVAIDYILRTDPGGNLPAWLVNLFVTKGPLQTFAALQKQLRDSKVRADFIKEPVSKADTF</sequence>
<feature type="signal peptide" evidence="1">
    <location>
        <begin position="1"/>
        <end position="17"/>
    </location>
</feature>
<dbReference type="OrthoDB" id="5734556at2"/>
<dbReference type="InterPro" id="IPR023393">
    <property type="entry name" value="START-like_dom_sf"/>
</dbReference>
<dbReference type="AlphaFoldDB" id="A0A4R8DVT3"/>
<dbReference type="Gene3D" id="3.30.530.20">
    <property type="match status" value="1"/>
</dbReference>
<dbReference type="RefSeq" id="WP_133994138.1">
    <property type="nucleotide sequence ID" value="NZ_SODV01000001.1"/>
</dbReference>
<dbReference type="SMART" id="SM00234">
    <property type="entry name" value="START"/>
    <property type="match status" value="1"/>
</dbReference>
<proteinExistence type="predicted"/>
<comment type="caution">
    <text evidence="3">The sequence shown here is derived from an EMBL/GenBank/DDBJ whole genome shotgun (WGS) entry which is preliminary data.</text>
</comment>
<evidence type="ECO:0000313" key="4">
    <source>
        <dbReference type="Proteomes" id="UP000294498"/>
    </source>
</evidence>
<name>A0A4R8DVT3_9BACT</name>
<evidence type="ECO:0000256" key="1">
    <source>
        <dbReference type="SAM" id="SignalP"/>
    </source>
</evidence>
<dbReference type="PROSITE" id="PS50848">
    <property type="entry name" value="START"/>
    <property type="match status" value="1"/>
</dbReference>
<protein>
    <submittedName>
        <fullName evidence="3">START domain-containing protein</fullName>
    </submittedName>
</protein>
<gene>
    <name evidence="3" type="ORF">EDB95_2567</name>
</gene>